<feature type="region of interest" description="Disordered" evidence="11">
    <location>
        <begin position="265"/>
        <end position="308"/>
    </location>
</feature>
<comment type="caution">
    <text evidence="13">The sequence shown here is derived from an EMBL/GenBank/DDBJ whole genome shotgun (WGS) entry which is preliminary data.</text>
</comment>
<evidence type="ECO:0000313" key="14">
    <source>
        <dbReference type="Proteomes" id="UP000736164"/>
    </source>
</evidence>
<feature type="compositionally biased region" description="Basic and acidic residues" evidence="11">
    <location>
        <begin position="422"/>
        <end position="432"/>
    </location>
</feature>
<keyword evidence="7 12" id="KW-1133">Transmembrane helix</keyword>
<feature type="transmembrane region" description="Helical" evidence="12">
    <location>
        <begin position="346"/>
        <end position="369"/>
    </location>
</feature>
<keyword evidence="6 12" id="KW-0812">Transmembrane</keyword>
<comment type="similarity">
    <text evidence="3">Belongs to the RCAN family.</text>
</comment>
<feature type="non-terminal residue" evidence="13">
    <location>
        <position position="1"/>
    </location>
</feature>
<evidence type="ECO:0000256" key="12">
    <source>
        <dbReference type="SAM" id="Phobius"/>
    </source>
</evidence>
<evidence type="ECO:0000256" key="10">
    <source>
        <dbReference type="ARBA" id="ARBA00029912"/>
    </source>
</evidence>
<dbReference type="GO" id="GO:0019722">
    <property type="term" value="P:calcium-mediated signaling"/>
    <property type="evidence" value="ECO:0007669"/>
    <property type="project" value="InterPro"/>
</dbReference>
<feature type="region of interest" description="Disordered" evidence="11">
    <location>
        <begin position="149"/>
        <end position="186"/>
    </location>
</feature>
<dbReference type="AlphaFoldDB" id="A0A8J7TE80"/>
<keyword evidence="14" id="KW-1185">Reference proteome</keyword>
<dbReference type="InterPro" id="IPR035979">
    <property type="entry name" value="RBD_domain_sf"/>
</dbReference>
<reference evidence="13" key="1">
    <citation type="journal article" date="2021" name="Cell">
        <title>Tracing the genetic footprints of vertebrate landing in non-teleost ray-finned fishes.</title>
        <authorList>
            <person name="Bi X."/>
            <person name="Wang K."/>
            <person name="Yang L."/>
            <person name="Pan H."/>
            <person name="Jiang H."/>
            <person name="Wei Q."/>
            <person name="Fang M."/>
            <person name="Yu H."/>
            <person name="Zhu C."/>
            <person name="Cai Y."/>
            <person name="He Y."/>
            <person name="Gan X."/>
            <person name="Zeng H."/>
            <person name="Yu D."/>
            <person name="Zhu Y."/>
            <person name="Jiang H."/>
            <person name="Qiu Q."/>
            <person name="Yang H."/>
            <person name="Zhang Y.E."/>
            <person name="Wang W."/>
            <person name="Zhu M."/>
            <person name="He S."/>
            <person name="Zhang G."/>
        </authorList>
    </citation>
    <scope>NUCLEOTIDE SEQUENCE</scope>
    <source>
        <strain evidence="13">Allg_001</strain>
    </source>
</reference>
<evidence type="ECO:0000313" key="13">
    <source>
        <dbReference type="EMBL" id="MBN3319998.1"/>
    </source>
</evidence>
<dbReference type="Gene3D" id="3.30.70.330">
    <property type="match status" value="1"/>
</dbReference>
<gene>
    <name evidence="13" type="primary">Rcan1</name>
    <name evidence="13" type="ORF">GTO95_0001881</name>
</gene>
<evidence type="ECO:0000256" key="6">
    <source>
        <dbReference type="ARBA" id="ARBA00022692"/>
    </source>
</evidence>
<dbReference type="EMBL" id="JAAWVO010049331">
    <property type="protein sequence ID" value="MBN3319998.1"/>
    <property type="molecule type" value="Genomic_DNA"/>
</dbReference>
<dbReference type="PANTHER" id="PTHR10300">
    <property type="entry name" value="CALCIPRESSIN"/>
    <property type="match status" value="1"/>
</dbReference>
<dbReference type="GO" id="GO:0005737">
    <property type="term" value="C:cytoplasm"/>
    <property type="evidence" value="ECO:0007669"/>
    <property type="project" value="TreeGrafter"/>
</dbReference>
<dbReference type="GO" id="GO:0003676">
    <property type="term" value="F:nucleic acid binding"/>
    <property type="evidence" value="ECO:0007669"/>
    <property type="project" value="InterPro"/>
</dbReference>
<keyword evidence="5" id="KW-0597">Phosphoprotein</keyword>
<dbReference type="PANTHER" id="PTHR10300:SF4">
    <property type="entry name" value="CALCIPRESSIN-1"/>
    <property type="match status" value="1"/>
</dbReference>
<keyword evidence="8 12" id="KW-0472">Membrane</keyword>
<evidence type="ECO:0000256" key="5">
    <source>
        <dbReference type="ARBA" id="ARBA00022553"/>
    </source>
</evidence>
<feature type="region of interest" description="Disordered" evidence="11">
    <location>
        <begin position="238"/>
        <end position="257"/>
    </location>
</feature>
<evidence type="ECO:0000256" key="11">
    <source>
        <dbReference type="SAM" id="MobiDB-lite"/>
    </source>
</evidence>
<feature type="non-terminal residue" evidence="13">
    <location>
        <position position="432"/>
    </location>
</feature>
<dbReference type="GO" id="GO:0008597">
    <property type="term" value="F:calcium-dependent protein serine/threonine phosphatase regulator activity"/>
    <property type="evidence" value="ECO:0007669"/>
    <property type="project" value="TreeGrafter"/>
</dbReference>
<sequence>MHLKMLKCNPFSLIASLEDRDVFCRLEARAGFEALFRSFDSDATFQYFKSFRRVRINFTDTVAAAEARVRLHKSDFNGKEIRLYFAQSLHIGSPRLEPPKPEKQYLISPPASPPVGWSQSSDATPVINYDLLCAISKLGPVLLSPQREGNPALAAGTDRLTGTAASSRGSRYPPGGGTDERKRKGVGRRDACSSWLLRQAEAFRTSSGMGNWAFILCCDPRSLSAAAQESGSLYRYSRASLSEEETDSGGDLDDDKDASIETPEEAALVSSARYQATEPISSELSRQRARRSAPRGPPESGGAMPWGNSTQLQPLLVSLLQQCLNRTAGEREAAAPRSPPADDSHGIIYILLMVGLFSAFTFAIMLSYIRSKKLENSEDPYHRYIAHDWPQSRLVDSPGHANPLEPGPDAPEDSCVIPNPRVLDRPKQHIPG</sequence>
<organism evidence="13 14">
    <name type="scientific">Atractosteus spatula</name>
    <name type="common">Alligator gar</name>
    <name type="synonym">Lepisosteus spatula</name>
    <dbReference type="NCBI Taxonomy" id="7917"/>
    <lineage>
        <taxon>Eukaryota</taxon>
        <taxon>Metazoa</taxon>
        <taxon>Chordata</taxon>
        <taxon>Craniata</taxon>
        <taxon>Vertebrata</taxon>
        <taxon>Euteleostomi</taxon>
        <taxon>Actinopterygii</taxon>
        <taxon>Neopterygii</taxon>
        <taxon>Holostei</taxon>
        <taxon>Semionotiformes</taxon>
        <taxon>Lepisosteidae</taxon>
        <taxon>Atractosteus</taxon>
    </lineage>
</organism>
<evidence type="ECO:0000256" key="9">
    <source>
        <dbReference type="ARBA" id="ARBA00024927"/>
    </source>
</evidence>
<dbReference type="InterPro" id="IPR034906">
    <property type="entry name" value="RCAN1_RRM"/>
</dbReference>
<evidence type="ECO:0000256" key="3">
    <source>
        <dbReference type="ARBA" id="ARBA00008209"/>
    </source>
</evidence>
<dbReference type="SUPFAM" id="SSF54928">
    <property type="entry name" value="RNA-binding domain, RBD"/>
    <property type="match status" value="1"/>
</dbReference>
<dbReference type="GO" id="GO:0005249">
    <property type="term" value="F:voltage-gated potassium channel activity"/>
    <property type="evidence" value="ECO:0007669"/>
    <property type="project" value="InterPro"/>
</dbReference>
<comment type="function">
    <text evidence="9">Inhibits calcineurin-dependent transcriptional responses by binding to the catalytic domain of calcineurin A. Could play a role during central nervous system development.</text>
</comment>
<dbReference type="CDD" id="cd12708">
    <property type="entry name" value="RRM_RCAN1"/>
    <property type="match status" value="1"/>
</dbReference>
<evidence type="ECO:0000256" key="8">
    <source>
        <dbReference type="ARBA" id="ARBA00023136"/>
    </source>
</evidence>
<dbReference type="InterPro" id="IPR000369">
    <property type="entry name" value="K_chnl_KCNE"/>
</dbReference>
<evidence type="ECO:0000256" key="7">
    <source>
        <dbReference type="ARBA" id="ARBA00022989"/>
    </source>
</evidence>
<name>A0A8J7TE80_ATRSP</name>
<evidence type="ECO:0000256" key="1">
    <source>
        <dbReference type="ARBA" id="ARBA00004167"/>
    </source>
</evidence>
<comment type="subcellular location">
    <subcellularLocation>
        <location evidence="1">Membrane</location>
        <topology evidence="1">Single-pass membrane protein</topology>
    </subcellularLocation>
</comment>
<dbReference type="PRINTS" id="PR00168">
    <property type="entry name" value="KCNECHANNEL"/>
</dbReference>
<proteinExistence type="inferred from homology"/>
<accession>A0A8J7TE80</accession>
<dbReference type="GO" id="GO:0016020">
    <property type="term" value="C:membrane"/>
    <property type="evidence" value="ECO:0007669"/>
    <property type="project" value="UniProtKB-SubCell"/>
</dbReference>
<protein>
    <recommendedName>
        <fullName evidence="4">Calcipressin-1</fullName>
    </recommendedName>
    <alternativeName>
        <fullName evidence="10">Regulator of calcineurin 1</fullName>
    </alternativeName>
</protein>
<dbReference type="InterPro" id="IPR006931">
    <property type="entry name" value="Calcipressin"/>
</dbReference>
<dbReference type="FunFam" id="3.30.70.330:FF:000092">
    <property type="entry name" value="Calcipressin-2 isoform 2"/>
    <property type="match status" value="1"/>
</dbReference>
<dbReference type="InterPro" id="IPR012677">
    <property type="entry name" value="Nucleotide-bd_a/b_plait_sf"/>
</dbReference>
<dbReference type="Pfam" id="PF02060">
    <property type="entry name" value="ISK_Channel"/>
    <property type="match status" value="1"/>
</dbReference>
<evidence type="ECO:0000256" key="4">
    <source>
        <dbReference type="ARBA" id="ARBA00015788"/>
    </source>
</evidence>
<dbReference type="Pfam" id="PF04847">
    <property type="entry name" value="Calcipressin"/>
    <property type="match status" value="1"/>
</dbReference>
<feature type="compositionally biased region" description="Acidic residues" evidence="11">
    <location>
        <begin position="242"/>
        <end position="256"/>
    </location>
</feature>
<evidence type="ECO:0000256" key="2">
    <source>
        <dbReference type="ARBA" id="ARBA00005688"/>
    </source>
</evidence>
<feature type="compositionally biased region" description="Polar residues" evidence="11">
    <location>
        <begin position="272"/>
        <end position="284"/>
    </location>
</feature>
<comment type="similarity">
    <text evidence="2">Belongs to the potassium channel KCNE family.</text>
</comment>
<feature type="region of interest" description="Disordered" evidence="11">
    <location>
        <begin position="395"/>
        <end position="432"/>
    </location>
</feature>
<dbReference type="GO" id="GO:0005634">
    <property type="term" value="C:nucleus"/>
    <property type="evidence" value="ECO:0007669"/>
    <property type="project" value="TreeGrafter"/>
</dbReference>
<dbReference type="Proteomes" id="UP000736164">
    <property type="component" value="Unassembled WGS sequence"/>
</dbReference>